<gene>
    <name evidence="7" type="ORF">DEBURN_LOCUS5498</name>
</gene>
<dbReference type="InterPro" id="IPR019002">
    <property type="entry name" value="Ribosome_biogenesis_Nop16"/>
</dbReference>
<name>A0A9N9A4T7_9GLOM</name>
<protein>
    <recommendedName>
        <fullName evidence="4">Nucleolar protein 16</fullName>
    </recommendedName>
</protein>
<accession>A0A9N9A4T7</accession>
<evidence type="ECO:0000313" key="8">
    <source>
        <dbReference type="Proteomes" id="UP000789706"/>
    </source>
</evidence>
<evidence type="ECO:0000256" key="5">
    <source>
        <dbReference type="ARBA" id="ARBA00023242"/>
    </source>
</evidence>
<dbReference type="OrthoDB" id="285729at2759"/>
<dbReference type="PANTHER" id="PTHR13243">
    <property type="entry name" value="HSPC111 PROTEIN-RELATED"/>
    <property type="match status" value="1"/>
</dbReference>
<dbReference type="GO" id="GO:0042273">
    <property type="term" value="P:ribosomal large subunit biogenesis"/>
    <property type="evidence" value="ECO:0007669"/>
    <property type="project" value="TreeGrafter"/>
</dbReference>
<comment type="caution">
    <text evidence="7">The sequence shown here is derived from an EMBL/GenBank/DDBJ whole genome shotgun (WGS) entry which is preliminary data.</text>
</comment>
<dbReference type="AlphaFoldDB" id="A0A9N9A4T7"/>
<comment type="function">
    <text evidence="1">Involved in the biogenesis of the 60S ribosomal subunit.</text>
</comment>
<feature type="region of interest" description="Disordered" evidence="6">
    <location>
        <begin position="1"/>
        <end position="23"/>
    </location>
</feature>
<evidence type="ECO:0000256" key="2">
    <source>
        <dbReference type="ARBA" id="ARBA00004604"/>
    </source>
</evidence>
<dbReference type="GO" id="GO:0005730">
    <property type="term" value="C:nucleolus"/>
    <property type="evidence" value="ECO:0007669"/>
    <property type="project" value="UniProtKB-SubCell"/>
</dbReference>
<proteinExistence type="inferred from homology"/>
<dbReference type="Proteomes" id="UP000789706">
    <property type="component" value="Unassembled WGS sequence"/>
</dbReference>
<dbReference type="Pfam" id="PF09420">
    <property type="entry name" value="Nop16"/>
    <property type="match status" value="1"/>
</dbReference>
<comment type="subcellular location">
    <subcellularLocation>
        <location evidence="2">Nucleus</location>
        <location evidence="2">Nucleolus</location>
    </subcellularLocation>
</comment>
<keyword evidence="5" id="KW-0539">Nucleus</keyword>
<feature type="compositionally biased region" description="Basic residues" evidence="6">
    <location>
        <begin position="1"/>
        <end position="10"/>
    </location>
</feature>
<evidence type="ECO:0000256" key="6">
    <source>
        <dbReference type="SAM" id="MobiDB-lite"/>
    </source>
</evidence>
<evidence type="ECO:0000313" key="7">
    <source>
        <dbReference type="EMBL" id="CAG8517627.1"/>
    </source>
</evidence>
<evidence type="ECO:0000256" key="1">
    <source>
        <dbReference type="ARBA" id="ARBA00002889"/>
    </source>
</evidence>
<evidence type="ECO:0000256" key="4">
    <source>
        <dbReference type="ARBA" id="ARBA00015522"/>
    </source>
</evidence>
<dbReference type="PANTHER" id="PTHR13243:SF1">
    <property type="entry name" value="NUCLEOLAR PROTEIN 16"/>
    <property type="match status" value="1"/>
</dbReference>
<reference evidence="7" key="1">
    <citation type="submission" date="2021-06" db="EMBL/GenBank/DDBJ databases">
        <authorList>
            <person name="Kallberg Y."/>
            <person name="Tangrot J."/>
            <person name="Rosling A."/>
        </authorList>
    </citation>
    <scope>NUCLEOTIDE SEQUENCE</scope>
    <source>
        <strain evidence="7">AZ414A</strain>
    </source>
</reference>
<organism evidence="7 8">
    <name type="scientific">Diversispora eburnea</name>
    <dbReference type="NCBI Taxonomy" id="1213867"/>
    <lineage>
        <taxon>Eukaryota</taxon>
        <taxon>Fungi</taxon>
        <taxon>Fungi incertae sedis</taxon>
        <taxon>Mucoromycota</taxon>
        <taxon>Glomeromycotina</taxon>
        <taxon>Glomeromycetes</taxon>
        <taxon>Diversisporales</taxon>
        <taxon>Diversisporaceae</taxon>
        <taxon>Diversispora</taxon>
    </lineage>
</organism>
<comment type="similarity">
    <text evidence="3">Belongs to the NOP16 family.</text>
</comment>
<evidence type="ECO:0000256" key="3">
    <source>
        <dbReference type="ARBA" id="ARBA00008479"/>
    </source>
</evidence>
<dbReference type="EMBL" id="CAJVPK010000493">
    <property type="protein sequence ID" value="CAG8517627.1"/>
    <property type="molecule type" value="Genomic_DNA"/>
</dbReference>
<keyword evidence="8" id="KW-1185">Reference proteome</keyword>
<sequence>MARPRKRTKIRNPSLKNSRKTSNKHFKRFRVKSDPIIAANWDNKATLRQNYQRLGLVNNLNGVSGGTEMLDLEDPQPIDKEELKKTLGPDEGIIERDEQGNVINVIIGEELDEEEIFDTVIPPAPAKTDVVKALEKQAANFYKREQYQSEGDKLFCEVMINKYGNDYHAMFKDIKLNIYQLTETQLKKKCERYLNQKERNQEKEKEKMTT</sequence>